<dbReference type="AlphaFoldDB" id="A0A0D1LY97"/>
<reference evidence="11 12" key="1">
    <citation type="journal article" date="2015" name="Microbiology (Mosc.)">
        <title>Genomics of the Weissella cibaria species with an examination of its metabolic traits.</title>
        <authorList>
            <person name="Lynch K.M."/>
            <person name="Lucid A."/>
            <person name="Arendt E.K."/>
            <person name="Sleator R.D."/>
            <person name="Lucey B."/>
            <person name="Coffey A."/>
        </authorList>
    </citation>
    <scope>NUCLEOTIDE SEQUENCE [LARGE SCALE GENOMIC DNA]</scope>
    <source>
        <strain evidence="11 12">AB3b</strain>
    </source>
</reference>
<evidence type="ECO:0000259" key="10">
    <source>
        <dbReference type="Pfam" id="PF14748"/>
    </source>
</evidence>
<accession>A0A0D1LY97</accession>
<feature type="binding site" evidence="8">
    <location>
        <begin position="64"/>
        <end position="67"/>
    </location>
    <ligand>
        <name>NADP(+)</name>
        <dbReference type="ChEBI" id="CHEBI:58349"/>
    </ligand>
</feature>
<dbReference type="PIRSF" id="PIRSF000193">
    <property type="entry name" value="Pyrrol-5-carb_rd"/>
    <property type="match status" value="1"/>
</dbReference>
<evidence type="ECO:0000256" key="8">
    <source>
        <dbReference type="PIRSR" id="PIRSR000193-1"/>
    </source>
</evidence>
<comment type="subcellular location">
    <subcellularLocation>
        <location evidence="6">Cytoplasm</location>
    </subcellularLocation>
</comment>
<sequence>MLKIGFIGAGNMAKAMMQGWAGNADIHQVVYSPNSGAQVAAELGLEAKQSALDVWAESDMVVLAMPPAQLEAVAKDLQLGIMMKPSVIVASVLGGVSLANLHAAFGEHVMVARTLPNVNVALKYGYTALAFDADMDQDVKGAIAALFLELGRTDELPEEQFGAVSALAGSGPAFVAAFAEAMTQAGIQAGIAPDTAARLAEQTVVGTARHMGDLKKDPMTLAHEVMTPGGSTAAGWEALEQGNLNGLVADAIQATMKKNAEFE</sequence>
<keyword evidence="6" id="KW-0963">Cytoplasm</keyword>
<evidence type="ECO:0000313" key="12">
    <source>
        <dbReference type="Proteomes" id="UP000032289"/>
    </source>
</evidence>
<keyword evidence="4 6" id="KW-0560">Oxidoreductase</keyword>
<dbReference type="HAMAP" id="MF_01925">
    <property type="entry name" value="P5C_reductase"/>
    <property type="match status" value="1"/>
</dbReference>
<dbReference type="Pfam" id="PF14748">
    <property type="entry name" value="P5CR_dimer"/>
    <property type="match status" value="1"/>
</dbReference>
<dbReference type="PANTHER" id="PTHR11645:SF0">
    <property type="entry name" value="PYRROLINE-5-CARBOXYLATE REDUCTASE 3"/>
    <property type="match status" value="1"/>
</dbReference>
<evidence type="ECO:0000259" key="9">
    <source>
        <dbReference type="Pfam" id="PF03807"/>
    </source>
</evidence>
<comment type="caution">
    <text evidence="11">The sequence shown here is derived from an EMBL/GenBank/DDBJ whole genome shotgun (WGS) entry which is preliminary data.</text>
</comment>
<dbReference type="SUPFAM" id="SSF48179">
    <property type="entry name" value="6-phosphogluconate dehydrogenase C-terminal domain-like"/>
    <property type="match status" value="1"/>
</dbReference>
<comment type="catalytic activity">
    <reaction evidence="6">
        <text>L-proline + NAD(+) = (S)-1-pyrroline-5-carboxylate + NADH + 2 H(+)</text>
        <dbReference type="Rhea" id="RHEA:14105"/>
        <dbReference type="ChEBI" id="CHEBI:15378"/>
        <dbReference type="ChEBI" id="CHEBI:17388"/>
        <dbReference type="ChEBI" id="CHEBI:57540"/>
        <dbReference type="ChEBI" id="CHEBI:57945"/>
        <dbReference type="ChEBI" id="CHEBI:60039"/>
        <dbReference type="EC" id="1.5.1.2"/>
    </reaction>
</comment>
<feature type="domain" description="Pyrroline-5-carboxylate reductase catalytic N-terminal" evidence="9">
    <location>
        <begin position="3"/>
        <end position="77"/>
    </location>
</feature>
<dbReference type="Pfam" id="PF03807">
    <property type="entry name" value="F420_oxidored"/>
    <property type="match status" value="1"/>
</dbReference>
<dbReference type="UniPathway" id="UPA00098">
    <property type="reaction ID" value="UER00361"/>
</dbReference>
<proteinExistence type="inferred from homology"/>
<dbReference type="InterPro" id="IPR036291">
    <property type="entry name" value="NAD(P)-bd_dom_sf"/>
</dbReference>
<dbReference type="RefSeq" id="WP_043941410.1">
    <property type="nucleotide sequence ID" value="NZ_JWHT01000034.1"/>
</dbReference>
<dbReference type="SUPFAM" id="SSF51735">
    <property type="entry name" value="NAD(P)-binding Rossmann-fold domains"/>
    <property type="match status" value="1"/>
</dbReference>
<dbReference type="PANTHER" id="PTHR11645">
    <property type="entry name" value="PYRROLINE-5-CARBOXYLATE REDUCTASE"/>
    <property type="match status" value="1"/>
</dbReference>
<feature type="domain" description="Pyrroline-5-carboxylate reductase dimerisation" evidence="10">
    <location>
        <begin position="158"/>
        <end position="261"/>
    </location>
</feature>
<organism evidence="11 12">
    <name type="scientific">Weissella cibaria</name>
    <dbReference type="NCBI Taxonomy" id="137591"/>
    <lineage>
        <taxon>Bacteria</taxon>
        <taxon>Bacillati</taxon>
        <taxon>Bacillota</taxon>
        <taxon>Bacilli</taxon>
        <taxon>Lactobacillales</taxon>
        <taxon>Lactobacillaceae</taxon>
        <taxon>Weissella</taxon>
    </lineage>
</organism>
<evidence type="ECO:0000256" key="4">
    <source>
        <dbReference type="ARBA" id="ARBA00023002"/>
    </source>
</evidence>
<feature type="binding site" evidence="8">
    <location>
        <begin position="7"/>
        <end position="12"/>
    </location>
    <ligand>
        <name>NADP(+)</name>
        <dbReference type="ChEBI" id="CHEBI:58349"/>
    </ligand>
</feature>
<evidence type="ECO:0000256" key="6">
    <source>
        <dbReference type="HAMAP-Rule" id="MF_01925"/>
    </source>
</evidence>
<comment type="pathway">
    <text evidence="6">Amino-acid biosynthesis; L-proline biosynthesis; L-proline from L-glutamate 5-semialdehyde: step 1/1.</text>
</comment>
<evidence type="ECO:0000313" key="11">
    <source>
        <dbReference type="EMBL" id="KIU23462.1"/>
    </source>
</evidence>
<dbReference type="NCBIfam" id="TIGR00112">
    <property type="entry name" value="proC"/>
    <property type="match status" value="1"/>
</dbReference>
<gene>
    <name evidence="6 11" type="primary">proC</name>
    <name evidence="11" type="ORF">ab3b_01474</name>
</gene>
<dbReference type="InterPro" id="IPR000304">
    <property type="entry name" value="Pyrroline-COOH_reductase"/>
</dbReference>
<dbReference type="EMBL" id="JWHT01000034">
    <property type="protein sequence ID" value="KIU23462.1"/>
    <property type="molecule type" value="Genomic_DNA"/>
</dbReference>
<evidence type="ECO:0000256" key="1">
    <source>
        <dbReference type="ARBA" id="ARBA00005525"/>
    </source>
</evidence>
<comment type="catalytic activity">
    <reaction evidence="6">
        <text>L-proline + NADP(+) = (S)-1-pyrroline-5-carboxylate + NADPH + 2 H(+)</text>
        <dbReference type="Rhea" id="RHEA:14109"/>
        <dbReference type="ChEBI" id="CHEBI:15378"/>
        <dbReference type="ChEBI" id="CHEBI:17388"/>
        <dbReference type="ChEBI" id="CHEBI:57783"/>
        <dbReference type="ChEBI" id="CHEBI:58349"/>
        <dbReference type="ChEBI" id="CHEBI:60039"/>
        <dbReference type="EC" id="1.5.1.2"/>
    </reaction>
</comment>
<dbReference type="InterPro" id="IPR029036">
    <property type="entry name" value="P5CR_dimer"/>
</dbReference>
<evidence type="ECO:0000256" key="5">
    <source>
        <dbReference type="ARBA" id="ARBA00058118"/>
    </source>
</evidence>
<dbReference type="GO" id="GO:0004735">
    <property type="term" value="F:pyrroline-5-carboxylate reductase activity"/>
    <property type="evidence" value="ECO:0007669"/>
    <property type="project" value="UniProtKB-UniRule"/>
</dbReference>
<comment type="similarity">
    <text evidence="1 6">Belongs to the pyrroline-5-carboxylate reductase family.</text>
</comment>
<name>A0A0D1LY97_9LACO</name>
<keyword evidence="2 6" id="KW-0641">Proline biosynthesis</keyword>
<dbReference type="Gene3D" id="1.10.3730.10">
    <property type="entry name" value="ProC C-terminal domain-like"/>
    <property type="match status" value="1"/>
</dbReference>
<dbReference type="EC" id="1.5.1.2" evidence="6 7"/>
<dbReference type="InterPro" id="IPR028939">
    <property type="entry name" value="P5C_Rdtase_cat_N"/>
</dbReference>
<evidence type="ECO:0000256" key="7">
    <source>
        <dbReference type="NCBIfam" id="TIGR00112"/>
    </source>
</evidence>
<dbReference type="Proteomes" id="UP000032289">
    <property type="component" value="Unassembled WGS sequence"/>
</dbReference>
<protein>
    <recommendedName>
        <fullName evidence="6 7">Pyrroline-5-carboxylate reductase</fullName>
        <shortName evidence="6">P5C reductase</shortName>
        <shortName evidence="6">P5CR</shortName>
        <ecNumber evidence="6 7">1.5.1.2</ecNumber>
    </recommendedName>
    <alternativeName>
        <fullName evidence="6">PCA reductase</fullName>
    </alternativeName>
</protein>
<dbReference type="FunFam" id="1.10.3730.10:FF:000001">
    <property type="entry name" value="Pyrroline-5-carboxylate reductase"/>
    <property type="match status" value="1"/>
</dbReference>
<dbReference type="Gene3D" id="3.40.50.720">
    <property type="entry name" value="NAD(P)-binding Rossmann-like Domain"/>
    <property type="match status" value="1"/>
</dbReference>
<comment type="function">
    <text evidence="5 6">Catalyzes the reduction of 1-pyrroline-5-carboxylate (PCA) to L-proline.</text>
</comment>
<dbReference type="PATRIC" id="fig|137591.24.peg.1442"/>
<keyword evidence="6" id="KW-0028">Amino-acid biosynthesis</keyword>
<keyword evidence="3 6" id="KW-0521">NADP</keyword>
<evidence type="ECO:0000256" key="3">
    <source>
        <dbReference type="ARBA" id="ARBA00022857"/>
    </source>
</evidence>
<dbReference type="InterPro" id="IPR008927">
    <property type="entry name" value="6-PGluconate_DH-like_C_sf"/>
</dbReference>
<dbReference type="GO" id="GO:0005737">
    <property type="term" value="C:cytoplasm"/>
    <property type="evidence" value="ECO:0007669"/>
    <property type="project" value="UniProtKB-SubCell"/>
</dbReference>
<dbReference type="GO" id="GO:0055129">
    <property type="term" value="P:L-proline biosynthetic process"/>
    <property type="evidence" value="ECO:0007669"/>
    <property type="project" value="UniProtKB-UniRule"/>
</dbReference>
<evidence type="ECO:0000256" key="2">
    <source>
        <dbReference type="ARBA" id="ARBA00022650"/>
    </source>
</evidence>